<evidence type="ECO:0000313" key="2">
    <source>
        <dbReference type="Proteomes" id="UP000322873"/>
    </source>
</evidence>
<reference evidence="1 2" key="1">
    <citation type="submission" date="2019-06" db="EMBL/GenBank/DDBJ databases">
        <title>Genome Sequence of the Brown Rot Fungal Pathogen Monilinia fructicola.</title>
        <authorList>
            <person name="De Miccolis Angelini R.M."/>
            <person name="Landi L."/>
            <person name="Abate D."/>
            <person name="Pollastro S."/>
            <person name="Romanazzi G."/>
            <person name="Faretra F."/>
        </authorList>
    </citation>
    <scope>NUCLEOTIDE SEQUENCE [LARGE SCALE GENOMIC DNA]</scope>
    <source>
        <strain evidence="1 2">Mfrc123</strain>
    </source>
</reference>
<dbReference type="Proteomes" id="UP000322873">
    <property type="component" value="Unassembled WGS sequence"/>
</dbReference>
<dbReference type="EMBL" id="VICG01000014">
    <property type="protein sequence ID" value="KAA8565027.1"/>
    <property type="molecule type" value="Genomic_DNA"/>
</dbReference>
<comment type="caution">
    <text evidence="1">The sequence shown here is derived from an EMBL/GenBank/DDBJ whole genome shotgun (WGS) entry which is preliminary data.</text>
</comment>
<name>A0A5M9J849_MONFR</name>
<evidence type="ECO:0000313" key="1">
    <source>
        <dbReference type="EMBL" id="KAA8565027.1"/>
    </source>
</evidence>
<gene>
    <name evidence="1" type="ORF">EYC84_010792</name>
</gene>
<organism evidence="1 2">
    <name type="scientific">Monilinia fructicola</name>
    <name type="common">Brown rot fungus</name>
    <name type="synonym">Ciboria fructicola</name>
    <dbReference type="NCBI Taxonomy" id="38448"/>
    <lineage>
        <taxon>Eukaryota</taxon>
        <taxon>Fungi</taxon>
        <taxon>Dikarya</taxon>
        <taxon>Ascomycota</taxon>
        <taxon>Pezizomycotina</taxon>
        <taxon>Leotiomycetes</taxon>
        <taxon>Helotiales</taxon>
        <taxon>Sclerotiniaceae</taxon>
        <taxon>Monilinia</taxon>
    </lineage>
</organism>
<dbReference type="AlphaFoldDB" id="A0A5M9J849"/>
<protein>
    <submittedName>
        <fullName evidence="1">Uncharacterized protein</fullName>
    </submittedName>
</protein>
<proteinExistence type="predicted"/>
<keyword evidence="2" id="KW-1185">Reference proteome</keyword>
<sequence>MYSTESITIDEDISYFDRIVQDSHQLFVDPKYYHDPSSRRENKKIYLSSPLLSAPAAAHRNQKDISQAHYTALTAPENASVVRSIGVFGLAVAFFSSSWSDYLLPP</sequence>
<accession>A0A5M9J849</accession>